<proteinExistence type="predicted"/>
<name>A0ACB7YVI5_9ERIC</name>
<evidence type="ECO:0000313" key="1">
    <source>
        <dbReference type="EMBL" id="KAH7857521.1"/>
    </source>
</evidence>
<sequence>MAGLGKLDVEVELKTNAVKFWESLRDSQTVFPKALPLQYKSIQILEGDGKCVGSVRLVHFGEASPIVTFSKEKIDAVDEEKKTESYSVIEGDLLKFYKSFKAALTVSPKGEGSLVKWGCEFEKASDDIPDPNIIRDFAVENFTKLDAYLQA</sequence>
<reference evidence="1 2" key="1">
    <citation type="journal article" date="2021" name="Hortic Res">
        <title>High-quality reference genome and annotation aids understanding of berry development for evergreen blueberry (Vaccinium darrowii).</title>
        <authorList>
            <person name="Yu J."/>
            <person name="Hulse-Kemp A.M."/>
            <person name="Babiker E."/>
            <person name="Staton M."/>
        </authorList>
    </citation>
    <scope>NUCLEOTIDE SEQUENCE [LARGE SCALE GENOMIC DNA]</scope>
    <source>
        <strain evidence="2">cv. NJ 8807/NJ 8810</strain>
        <tissue evidence="1">Young leaf</tissue>
    </source>
</reference>
<protein>
    <submittedName>
        <fullName evidence="1">Uncharacterized protein</fullName>
    </submittedName>
</protein>
<evidence type="ECO:0000313" key="2">
    <source>
        <dbReference type="Proteomes" id="UP000828048"/>
    </source>
</evidence>
<organism evidence="1 2">
    <name type="scientific">Vaccinium darrowii</name>
    <dbReference type="NCBI Taxonomy" id="229202"/>
    <lineage>
        <taxon>Eukaryota</taxon>
        <taxon>Viridiplantae</taxon>
        <taxon>Streptophyta</taxon>
        <taxon>Embryophyta</taxon>
        <taxon>Tracheophyta</taxon>
        <taxon>Spermatophyta</taxon>
        <taxon>Magnoliopsida</taxon>
        <taxon>eudicotyledons</taxon>
        <taxon>Gunneridae</taxon>
        <taxon>Pentapetalae</taxon>
        <taxon>asterids</taxon>
        <taxon>Ericales</taxon>
        <taxon>Ericaceae</taxon>
        <taxon>Vaccinioideae</taxon>
        <taxon>Vaccinieae</taxon>
        <taxon>Vaccinium</taxon>
    </lineage>
</organism>
<keyword evidence="2" id="KW-1185">Reference proteome</keyword>
<gene>
    <name evidence="1" type="ORF">Vadar_013623</name>
</gene>
<dbReference type="EMBL" id="CM037153">
    <property type="protein sequence ID" value="KAH7857521.1"/>
    <property type="molecule type" value="Genomic_DNA"/>
</dbReference>
<comment type="caution">
    <text evidence="1">The sequence shown here is derived from an EMBL/GenBank/DDBJ whole genome shotgun (WGS) entry which is preliminary data.</text>
</comment>
<dbReference type="Proteomes" id="UP000828048">
    <property type="component" value="Chromosome 3"/>
</dbReference>
<accession>A0ACB7YVI5</accession>